<dbReference type="RefSeq" id="WP_196825098.1">
    <property type="nucleotide sequence ID" value="NZ_CP046980.1"/>
</dbReference>
<gene>
    <name evidence="1" type="ORF">IW254_001727</name>
    <name evidence="2" type="ORF">IW254_001742</name>
</gene>
<evidence type="ECO:0008006" key="4">
    <source>
        <dbReference type="Google" id="ProtNLM"/>
    </source>
</evidence>
<dbReference type="Gene3D" id="1.10.1220.10">
    <property type="entry name" value="Met repressor-like"/>
    <property type="match status" value="1"/>
</dbReference>
<proteinExistence type="predicted"/>
<accession>A0A931GS81</accession>
<dbReference type="InterPro" id="IPR013321">
    <property type="entry name" value="Arc_rbn_hlx_hlx"/>
</dbReference>
<protein>
    <recommendedName>
        <fullName evidence="4">Ribbon-helix-helix protein CopG domain-containing protein</fullName>
    </recommendedName>
</protein>
<dbReference type="Proteomes" id="UP000658613">
    <property type="component" value="Unassembled WGS sequence"/>
</dbReference>
<dbReference type="InterPro" id="IPR010985">
    <property type="entry name" value="Ribbon_hlx_hlx"/>
</dbReference>
<dbReference type="SUPFAM" id="SSF47598">
    <property type="entry name" value="Ribbon-helix-helix"/>
    <property type="match status" value="1"/>
</dbReference>
<organism evidence="2 3">
    <name type="scientific">Corynebacterium aquatimens</name>
    <dbReference type="NCBI Taxonomy" id="1190508"/>
    <lineage>
        <taxon>Bacteria</taxon>
        <taxon>Bacillati</taxon>
        <taxon>Actinomycetota</taxon>
        <taxon>Actinomycetes</taxon>
        <taxon>Mycobacteriales</taxon>
        <taxon>Corynebacteriaceae</taxon>
        <taxon>Corynebacterium</taxon>
    </lineage>
</organism>
<evidence type="ECO:0000313" key="2">
    <source>
        <dbReference type="EMBL" id="MBG6122773.1"/>
    </source>
</evidence>
<sequence length="73" mass="8436">MDILIRGISDAAVKRLDSEAAELGLSRNEYLRRKIEDTVEPKSRRKITADDWARTARIHADLSDEEVMRSAWH</sequence>
<keyword evidence="3" id="KW-1185">Reference proteome</keyword>
<evidence type="ECO:0000313" key="3">
    <source>
        <dbReference type="Proteomes" id="UP000658613"/>
    </source>
</evidence>
<comment type="caution">
    <text evidence="2">The sequence shown here is derived from an EMBL/GenBank/DDBJ whole genome shotgun (WGS) entry which is preliminary data.</text>
</comment>
<name>A0A931GS81_9CORY</name>
<dbReference type="GO" id="GO:0006355">
    <property type="term" value="P:regulation of DNA-templated transcription"/>
    <property type="evidence" value="ECO:0007669"/>
    <property type="project" value="InterPro"/>
</dbReference>
<dbReference type="EMBL" id="JADOUE010000001">
    <property type="protein sequence ID" value="MBG6122758.1"/>
    <property type="molecule type" value="Genomic_DNA"/>
</dbReference>
<reference evidence="2" key="1">
    <citation type="submission" date="2020-11" db="EMBL/GenBank/DDBJ databases">
        <title>Sequencing the genomes of 1000 actinobacteria strains.</title>
        <authorList>
            <person name="Klenk H.-P."/>
        </authorList>
    </citation>
    <scope>NUCLEOTIDE SEQUENCE</scope>
    <source>
        <strain evidence="2">DSM 45632</strain>
    </source>
</reference>
<evidence type="ECO:0000313" key="1">
    <source>
        <dbReference type="EMBL" id="MBG6122758.1"/>
    </source>
</evidence>
<dbReference type="EMBL" id="JADOUE010000001">
    <property type="protein sequence ID" value="MBG6122773.1"/>
    <property type="molecule type" value="Genomic_DNA"/>
</dbReference>
<dbReference type="AlphaFoldDB" id="A0A931GS81"/>